<protein>
    <recommendedName>
        <fullName evidence="4">Aspartic peptidase DDI1-type domain-containing protein</fullName>
    </recommendedName>
</protein>
<evidence type="ECO:0008006" key="4">
    <source>
        <dbReference type="Google" id="ProtNLM"/>
    </source>
</evidence>
<name>A0A444YTF3_ARAHY</name>
<feature type="region of interest" description="Disordered" evidence="1">
    <location>
        <begin position="1"/>
        <end position="36"/>
    </location>
</feature>
<comment type="caution">
    <text evidence="2">The sequence shown here is derived from an EMBL/GenBank/DDBJ whole genome shotgun (WGS) entry which is preliminary data.</text>
</comment>
<feature type="compositionally biased region" description="Basic and acidic residues" evidence="1">
    <location>
        <begin position="1"/>
        <end position="11"/>
    </location>
</feature>
<accession>A0A444YTF3</accession>
<keyword evidence="3" id="KW-1185">Reference proteome</keyword>
<proteinExistence type="predicted"/>
<dbReference type="AlphaFoldDB" id="A0A444YTF3"/>
<evidence type="ECO:0000313" key="2">
    <source>
        <dbReference type="EMBL" id="RYR05184.1"/>
    </source>
</evidence>
<dbReference type="Proteomes" id="UP000289738">
    <property type="component" value="Chromosome B06"/>
</dbReference>
<reference evidence="2 3" key="1">
    <citation type="submission" date="2019-01" db="EMBL/GenBank/DDBJ databases">
        <title>Sequencing of cultivated peanut Arachis hypogaea provides insights into genome evolution and oil improvement.</title>
        <authorList>
            <person name="Chen X."/>
        </authorList>
    </citation>
    <scope>NUCLEOTIDE SEQUENCE [LARGE SCALE GENOMIC DNA]</scope>
    <source>
        <strain evidence="3">cv. Fuhuasheng</strain>
        <tissue evidence="2">Leaves</tissue>
    </source>
</reference>
<evidence type="ECO:0000256" key="1">
    <source>
        <dbReference type="SAM" id="MobiDB-lite"/>
    </source>
</evidence>
<evidence type="ECO:0000313" key="3">
    <source>
        <dbReference type="Proteomes" id="UP000289738"/>
    </source>
</evidence>
<organism evidence="2 3">
    <name type="scientific">Arachis hypogaea</name>
    <name type="common">Peanut</name>
    <dbReference type="NCBI Taxonomy" id="3818"/>
    <lineage>
        <taxon>Eukaryota</taxon>
        <taxon>Viridiplantae</taxon>
        <taxon>Streptophyta</taxon>
        <taxon>Embryophyta</taxon>
        <taxon>Tracheophyta</taxon>
        <taxon>Spermatophyta</taxon>
        <taxon>Magnoliopsida</taxon>
        <taxon>eudicotyledons</taxon>
        <taxon>Gunneridae</taxon>
        <taxon>Pentapetalae</taxon>
        <taxon>rosids</taxon>
        <taxon>fabids</taxon>
        <taxon>Fabales</taxon>
        <taxon>Fabaceae</taxon>
        <taxon>Papilionoideae</taxon>
        <taxon>50 kb inversion clade</taxon>
        <taxon>dalbergioids sensu lato</taxon>
        <taxon>Dalbergieae</taxon>
        <taxon>Pterocarpus clade</taxon>
        <taxon>Arachis</taxon>
    </lineage>
</organism>
<sequence>MSKNSQDDKTKGATPSVHSRVVFPIDGETCPKGIPSPVKLDNGKAVFVASRDDKDKVADPDEEYFEKGNPVEDYDIDDEEAFSFIRYEDEHGYFQRPSEKQKSHLHSLHITAVMSGIKINKVLIDGGVAISLLPERILMKVDRVLNSFNCKSFYLTSEGLNVKLRHSQP</sequence>
<gene>
    <name evidence="2" type="ORF">Ahy_B06g085062</name>
</gene>
<dbReference type="EMBL" id="SDMP01000016">
    <property type="protein sequence ID" value="RYR05184.1"/>
    <property type="molecule type" value="Genomic_DNA"/>
</dbReference>